<evidence type="ECO:0000256" key="2">
    <source>
        <dbReference type="ARBA" id="ARBA00022490"/>
    </source>
</evidence>
<dbReference type="SUPFAM" id="SSF116842">
    <property type="entry name" value="XseB-like"/>
    <property type="match status" value="1"/>
</dbReference>
<dbReference type="OrthoDB" id="9798666at2"/>
<keyword evidence="2 6" id="KW-0963">Cytoplasm</keyword>
<keyword evidence="5 6" id="KW-0269">Exonuclease</keyword>
<keyword evidence="3 6" id="KW-0540">Nuclease</keyword>
<evidence type="ECO:0000256" key="1">
    <source>
        <dbReference type="ARBA" id="ARBA00009998"/>
    </source>
</evidence>
<evidence type="ECO:0000256" key="5">
    <source>
        <dbReference type="ARBA" id="ARBA00022839"/>
    </source>
</evidence>
<evidence type="ECO:0000256" key="6">
    <source>
        <dbReference type="HAMAP-Rule" id="MF_00337"/>
    </source>
</evidence>
<evidence type="ECO:0000313" key="8">
    <source>
        <dbReference type="Proteomes" id="UP000248066"/>
    </source>
</evidence>
<dbReference type="InterPro" id="IPR037004">
    <property type="entry name" value="Exonuc_VII_ssu_sf"/>
</dbReference>
<dbReference type="EC" id="3.1.11.6" evidence="6"/>
<dbReference type="NCBIfam" id="NF010666">
    <property type="entry name" value="PRK14063.1"/>
    <property type="match status" value="1"/>
</dbReference>
<dbReference type="GO" id="GO:0008855">
    <property type="term" value="F:exodeoxyribonuclease VII activity"/>
    <property type="evidence" value="ECO:0007669"/>
    <property type="project" value="UniProtKB-UniRule"/>
</dbReference>
<dbReference type="Proteomes" id="UP000248066">
    <property type="component" value="Unassembled WGS sequence"/>
</dbReference>
<evidence type="ECO:0000256" key="3">
    <source>
        <dbReference type="ARBA" id="ARBA00022722"/>
    </source>
</evidence>
<dbReference type="AlphaFoldDB" id="A0A2W0H9Q3"/>
<gene>
    <name evidence="6" type="primary">xseB</name>
    <name evidence="7" type="ORF">CR205_08310</name>
</gene>
<comment type="function">
    <text evidence="6">Bidirectionally degrades single-stranded DNA into large acid-insoluble oligonucleotides, which are then degraded further into small acid-soluble oligonucleotides.</text>
</comment>
<name>A0A2W0H9Q3_9BACI</name>
<comment type="catalytic activity">
    <reaction evidence="6">
        <text>Exonucleolytic cleavage in either 5'- to 3'- or 3'- to 5'-direction to yield nucleoside 5'-phosphates.</text>
        <dbReference type="EC" id="3.1.11.6"/>
    </reaction>
</comment>
<dbReference type="HAMAP" id="MF_00337">
    <property type="entry name" value="Exonuc_7_S"/>
    <property type="match status" value="1"/>
</dbReference>
<evidence type="ECO:0000313" key="7">
    <source>
        <dbReference type="EMBL" id="PYZ98573.1"/>
    </source>
</evidence>
<dbReference type="GO" id="GO:0005829">
    <property type="term" value="C:cytosol"/>
    <property type="evidence" value="ECO:0007669"/>
    <property type="project" value="TreeGrafter"/>
</dbReference>
<dbReference type="EMBL" id="PDOF01000001">
    <property type="protein sequence ID" value="PYZ98573.1"/>
    <property type="molecule type" value="Genomic_DNA"/>
</dbReference>
<accession>A0A2W0H9Q3</accession>
<comment type="subcellular location">
    <subcellularLocation>
        <location evidence="6">Cytoplasm</location>
    </subcellularLocation>
</comment>
<organism evidence="7 8">
    <name type="scientific">Alteribacter lacisalsi</name>
    <dbReference type="NCBI Taxonomy" id="2045244"/>
    <lineage>
        <taxon>Bacteria</taxon>
        <taxon>Bacillati</taxon>
        <taxon>Bacillota</taxon>
        <taxon>Bacilli</taxon>
        <taxon>Bacillales</taxon>
        <taxon>Bacillaceae</taxon>
        <taxon>Alteribacter</taxon>
    </lineage>
</organism>
<comment type="subunit">
    <text evidence="6">Heterooligomer composed of large and small subunits.</text>
</comment>
<evidence type="ECO:0000256" key="4">
    <source>
        <dbReference type="ARBA" id="ARBA00022801"/>
    </source>
</evidence>
<dbReference type="GO" id="GO:0006308">
    <property type="term" value="P:DNA catabolic process"/>
    <property type="evidence" value="ECO:0007669"/>
    <property type="project" value="UniProtKB-UniRule"/>
</dbReference>
<proteinExistence type="inferred from homology"/>
<dbReference type="RefSeq" id="WP_110518576.1">
    <property type="nucleotide sequence ID" value="NZ_PDOF01000001.1"/>
</dbReference>
<dbReference type="InterPro" id="IPR003761">
    <property type="entry name" value="Exonuc_VII_S"/>
</dbReference>
<protein>
    <recommendedName>
        <fullName evidence="6">Exodeoxyribonuclease 7 small subunit</fullName>
        <ecNumber evidence="6">3.1.11.6</ecNumber>
    </recommendedName>
    <alternativeName>
        <fullName evidence="6">Exodeoxyribonuclease VII small subunit</fullName>
        <shortName evidence="6">Exonuclease VII small subunit</shortName>
    </alternativeName>
</protein>
<dbReference type="NCBIfam" id="TIGR01280">
    <property type="entry name" value="xseB"/>
    <property type="match status" value="1"/>
</dbReference>
<comment type="similarity">
    <text evidence="1 6">Belongs to the XseB family.</text>
</comment>
<dbReference type="Pfam" id="PF02609">
    <property type="entry name" value="Exonuc_VII_S"/>
    <property type="match status" value="1"/>
</dbReference>
<dbReference type="PANTHER" id="PTHR34137:SF1">
    <property type="entry name" value="EXODEOXYRIBONUCLEASE 7 SMALL SUBUNIT"/>
    <property type="match status" value="1"/>
</dbReference>
<keyword evidence="4 6" id="KW-0378">Hydrolase</keyword>
<keyword evidence="8" id="KW-1185">Reference proteome</keyword>
<reference evidence="7 8" key="1">
    <citation type="submission" date="2017-10" db="EMBL/GenBank/DDBJ databases">
        <title>Bacillus sp. nov., a halophilic bacterium isolated from a Yangshapao Lake.</title>
        <authorList>
            <person name="Wang H."/>
        </authorList>
    </citation>
    <scope>NUCLEOTIDE SEQUENCE [LARGE SCALE GENOMIC DNA]</scope>
    <source>
        <strain evidence="7 8">YSP-3</strain>
    </source>
</reference>
<dbReference type="GO" id="GO:0009318">
    <property type="term" value="C:exodeoxyribonuclease VII complex"/>
    <property type="evidence" value="ECO:0007669"/>
    <property type="project" value="UniProtKB-UniRule"/>
</dbReference>
<dbReference type="PANTHER" id="PTHR34137">
    <property type="entry name" value="EXODEOXYRIBONUCLEASE 7 SMALL SUBUNIT"/>
    <property type="match status" value="1"/>
</dbReference>
<comment type="caution">
    <text evidence="7">The sequence shown here is derived from an EMBL/GenBank/DDBJ whole genome shotgun (WGS) entry which is preliminary data.</text>
</comment>
<dbReference type="Gene3D" id="1.10.287.1040">
    <property type="entry name" value="Exonuclease VII, small subunit"/>
    <property type="match status" value="1"/>
</dbReference>
<sequence>MSEQKDQVTFEEAMEQLEDVVGKLEEGDVPLEEAIQMFQQGMDLSKYCHEKLKKVESQMDQILNEDGEIELLTIEEDKQSE</sequence>